<evidence type="ECO:0000313" key="2">
    <source>
        <dbReference type="EMBL" id="XBH03495.1"/>
    </source>
</evidence>
<accession>A0AAU7CEC8</accession>
<proteinExistence type="predicted"/>
<evidence type="ECO:0000259" key="1">
    <source>
        <dbReference type="Pfam" id="PF21746"/>
    </source>
</evidence>
<dbReference type="AlphaFoldDB" id="A0AAU7CEC8"/>
<dbReference type="Pfam" id="PF21746">
    <property type="entry name" value="DUF6869"/>
    <property type="match status" value="1"/>
</dbReference>
<gene>
    <name evidence="2" type="ORF">V5E97_35100</name>
</gene>
<dbReference type="EMBL" id="CP155447">
    <property type="protein sequence ID" value="XBH03495.1"/>
    <property type="molecule type" value="Genomic_DNA"/>
</dbReference>
<dbReference type="InterPro" id="IPR049221">
    <property type="entry name" value="DUF6869"/>
</dbReference>
<sequence length="98" mass="10933">MMNFTAAPEHQWQFIQAVLAEADSDDDLGHVAAGPMEHLMGWHGADYIEKVEERAAADPKFARMLGGVWKYMMNDDVWERVQALKARHSDSSSAGNDA</sequence>
<organism evidence="2">
    <name type="scientific">Singulisphaera sp. Ch08</name>
    <dbReference type="NCBI Taxonomy" id="3120278"/>
    <lineage>
        <taxon>Bacteria</taxon>
        <taxon>Pseudomonadati</taxon>
        <taxon>Planctomycetota</taxon>
        <taxon>Planctomycetia</taxon>
        <taxon>Isosphaerales</taxon>
        <taxon>Isosphaeraceae</taxon>
        <taxon>Singulisphaera</taxon>
    </lineage>
</organism>
<name>A0AAU7CEC8_9BACT</name>
<reference evidence="2" key="1">
    <citation type="submission" date="2024-05" db="EMBL/GenBank/DDBJ databases">
        <title>Planctomycetes of the genus Singulisphaera possess chitinolytic capabilities.</title>
        <authorList>
            <person name="Ivanova A."/>
        </authorList>
    </citation>
    <scope>NUCLEOTIDE SEQUENCE</scope>
    <source>
        <strain evidence="2">Ch08T</strain>
    </source>
</reference>
<protein>
    <submittedName>
        <fullName evidence="2">DUF6869 domain-containing protein</fullName>
    </submittedName>
</protein>
<feature type="domain" description="DUF6869" evidence="1">
    <location>
        <begin position="3"/>
        <end position="87"/>
    </location>
</feature>
<dbReference type="RefSeq" id="WP_406696229.1">
    <property type="nucleotide sequence ID" value="NZ_CP155447.1"/>
</dbReference>